<dbReference type="VEuPathDB" id="FungiDB:PYU1_G002115"/>
<dbReference type="HOGENOM" id="CLU_967997_0_0_1"/>
<dbReference type="Proteomes" id="UP000019132">
    <property type="component" value="Unassembled WGS sequence"/>
</dbReference>
<organism evidence="2 3">
    <name type="scientific">Globisporangium ultimum (strain ATCC 200006 / CBS 805.95 / DAOM BR144)</name>
    <name type="common">Pythium ultimum</name>
    <dbReference type="NCBI Taxonomy" id="431595"/>
    <lineage>
        <taxon>Eukaryota</taxon>
        <taxon>Sar</taxon>
        <taxon>Stramenopiles</taxon>
        <taxon>Oomycota</taxon>
        <taxon>Peronosporomycetes</taxon>
        <taxon>Pythiales</taxon>
        <taxon>Pythiaceae</taxon>
        <taxon>Globisporangium</taxon>
    </lineage>
</organism>
<sequence>MKPVASKPGSTGNRTPRINNGSPAVALQFCSFCSKQVAHSSEEHRCRVCRAVGLHRSGDCPDRKLSHTVLSYSVETASKVFEKVMPSSATALVWDSIDKVGDVDTILKKTLQRIGVWGGGSQTPITTPYAPPVGFKSSIESNQIQGSAPVFVASAAGVYVLSYAEGRSVVPERILKYMRLLMHHEISVNAFSVVVRFDPRSSHWELQKPGMVTPRSLPSSPTMSEQLKKRMTKYTLQTLVGTREKLLALVALQRKHELLILQQQQLQTPAAAESVNVESNEATEAILV</sequence>
<reference evidence="3" key="2">
    <citation type="submission" date="2010-04" db="EMBL/GenBank/DDBJ databases">
        <authorList>
            <person name="Buell R."/>
            <person name="Hamilton J."/>
            <person name="Hostetler J."/>
        </authorList>
    </citation>
    <scope>NUCLEOTIDE SEQUENCE [LARGE SCALE GENOMIC DNA]</scope>
    <source>
        <strain evidence="3">DAOM:BR144</strain>
    </source>
</reference>
<evidence type="ECO:0000313" key="2">
    <source>
        <dbReference type="EnsemblProtists" id="PYU1_T002117"/>
    </source>
</evidence>
<dbReference type="EMBL" id="GL376634">
    <property type="status" value="NOT_ANNOTATED_CDS"/>
    <property type="molecule type" value="Genomic_DNA"/>
</dbReference>
<reference evidence="3" key="1">
    <citation type="journal article" date="2010" name="Genome Biol.">
        <title>Genome sequence of the necrotrophic plant pathogen Pythium ultimum reveals original pathogenicity mechanisms and effector repertoire.</title>
        <authorList>
            <person name="Levesque C.A."/>
            <person name="Brouwer H."/>
            <person name="Cano L."/>
            <person name="Hamilton J.P."/>
            <person name="Holt C."/>
            <person name="Huitema E."/>
            <person name="Raffaele S."/>
            <person name="Robideau G.P."/>
            <person name="Thines M."/>
            <person name="Win J."/>
            <person name="Zerillo M.M."/>
            <person name="Beakes G.W."/>
            <person name="Boore J.L."/>
            <person name="Busam D."/>
            <person name="Dumas B."/>
            <person name="Ferriera S."/>
            <person name="Fuerstenberg S.I."/>
            <person name="Gachon C.M."/>
            <person name="Gaulin E."/>
            <person name="Govers F."/>
            <person name="Grenville-Briggs L."/>
            <person name="Horner N."/>
            <person name="Hostetler J."/>
            <person name="Jiang R.H."/>
            <person name="Johnson J."/>
            <person name="Krajaejun T."/>
            <person name="Lin H."/>
            <person name="Meijer H.J."/>
            <person name="Moore B."/>
            <person name="Morris P."/>
            <person name="Phuntmart V."/>
            <person name="Puiu D."/>
            <person name="Shetty J."/>
            <person name="Stajich J.E."/>
            <person name="Tripathy S."/>
            <person name="Wawra S."/>
            <person name="van West P."/>
            <person name="Whitty B.R."/>
            <person name="Coutinho P.M."/>
            <person name="Henrissat B."/>
            <person name="Martin F."/>
            <person name="Thomas P.D."/>
            <person name="Tyler B.M."/>
            <person name="De Vries R.P."/>
            <person name="Kamoun S."/>
            <person name="Yandell M."/>
            <person name="Tisserat N."/>
            <person name="Buell C.R."/>
        </authorList>
    </citation>
    <scope>NUCLEOTIDE SEQUENCE</scope>
    <source>
        <strain evidence="3">DAOM:BR144</strain>
    </source>
</reference>
<dbReference type="EnsemblProtists" id="PYU1_T002117">
    <property type="protein sequence ID" value="PYU1_T002117"/>
    <property type="gene ID" value="PYU1_G002115"/>
</dbReference>
<reference evidence="2" key="3">
    <citation type="submission" date="2015-02" db="UniProtKB">
        <authorList>
            <consortium name="EnsemblProtists"/>
        </authorList>
    </citation>
    <scope>IDENTIFICATION</scope>
    <source>
        <strain evidence="2">DAOM BR144</strain>
    </source>
</reference>
<accession>K3WAX6</accession>
<dbReference type="eggNOG" id="ENOG502SIRM">
    <property type="taxonomic scope" value="Eukaryota"/>
</dbReference>
<name>K3WAX6_GLOUD</name>
<proteinExistence type="predicted"/>
<feature type="compositionally biased region" description="Polar residues" evidence="1">
    <location>
        <begin position="8"/>
        <end position="20"/>
    </location>
</feature>
<keyword evidence="3" id="KW-1185">Reference proteome</keyword>
<evidence type="ECO:0000256" key="1">
    <source>
        <dbReference type="SAM" id="MobiDB-lite"/>
    </source>
</evidence>
<dbReference type="InParanoid" id="K3WAX6"/>
<dbReference type="AlphaFoldDB" id="K3WAX6"/>
<protein>
    <submittedName>
        <fullName evidence="2">Uncharacterized protein</fullName>
    </submittedName>
</protein>
<dbReference type="STRING" id="431595.K3WAX6"/>
<evidence type="ECO:0000313" key="3">
    <source>
        <dbReference type="Proteomes" id="UP000019132"/>
    </source>
</evidence>
<feature type="region of interest" description="Disordered" evidence="1">
    <location>
        <begin position="1"/>
        <end position="20"/>
    </location>
</feature>